<dbReference type="GO" id="GO:0005737">
    <property type="term" value="C:cytoplasm"/>
    <property type="evidence" value="ECO:0007669"/>
    <property type="project" value="TreeGrafter"/>
</dbReference>
<feature type="compositionally biased region" description="Polar residues" evidence="2">
    <location>
        <begin position="261"/>
        <end position="272"/>
    </location>
</feature>
<dbReference type="GO" id="GO:0008017">
    <property type="term" value="F:microtubule binding"/>
    <property type="evidence" value="ECO:0007669"/>
    <property type="project" value="TreeGrafter"/>
</dbReference>
<protein>
    <submittedName>
        <fullName evidence="3">QWRF motif-containing protein 3-like</fullName>
    </submittedName>
</protein>
<organism evidence="3 4">
    <name type="scientific">Senna tora</name>
    <dbReference type="NCBI Taxonomy" id="362788"/>
    <lineage>
        <taxon>Eukaryota</taxon>
        <taxon>Viridiplantae</taxon>
        <taxon>Streptophyta</taxon>
        <taxon>Embryophyta</taxon>
        <taxon>Tracheophyta</taxon>
        <taxon>Spermatophyta</taxon>
        <taxon>Magnoliopsida</taxon>
        <taxon>eudicotyledons</taxon>
        <taxon>Gunneridae</taxon>
        <taxon>Pentapetalae</taxon>
        <taxon>rosids</taxon>
        <taxon>fabids</taxon>
        <taxon>Fabales</taxon>
        <taxon>Fabaceae</taxon>
        <taxon>Caesalpinioideae</taxon>
        <taxon>Cassia clade</taxon>
        <taxon>Senna</taxon>
    </lineage>
</organism>
<sequence length="570" mass="63857">MKNHKDSAQSQSPKHRRGRTREVSSRFLSPTSTASFEAEAASPRDVFSPVRRKPGSNSTDTRKHRSQEDPGFVRGQLWPSSSPTPKNTHAATLADHLGNDRLKEYIDRKNNEKSAKPNSVFSLTKQRSCSTVFSRFEKDQTDQNNISKENDKPLVVGGSMRYTGKIGFPVKSSPSSTKSNSIDYTVLPGRLSVDENNLYRKSLSSKRDSDSFTTTLDSDSDYSDVRSGADERSLLSSRKLGREVPSKHMNHVSRNNRRGTSDSNIDIQNPISSEDSSMLKKFTLKNAIRRTNSLTGYKSSKSQWALSPGRSGSPPMSVESKEKLVSFSSLKPPTSPSKAKGVDKFLNMGFNFFKSKKSSINLTPMGLGISEDVHQLRLLDNRLIQWRYANAKADIVNTSNSNKAESNLLYAWDGITKLRYSVLQKKMQYVKEKLEMKLDFILRSQIKLLEAWGDLERQHVSTITMTKDCLHSVVCKIPLTEGAKVDIPSLSITLKHASDLTTSMKFLLSSFPPMADKTAALLSELAEVVSQEKLLLEEFYDLFQTISSLEFQERSFKCGLIQLQYAGNNN</sequence>
<keyword evidence="4" id="KW-1185">Reference proteome</keyword>
<reference evidence="3" key="1">
    <citation type="submission" date="2020-09" db="EMBL/GenBank/DDBJ databases">
        <title>Genome-Enabled Discovery of Anthraquinone Biosynthesis in Senna tora.</title>
        <authorList>
            <person name="Kang S.-H."/>
            <person name="Pandey R.P."/>
            <person name="Lee C.-M."/>
            <person name="Sim J.-S."/>
            <person name="Jeong J.-T."/>
            <person name="Choi B.-S."/>
            <person name="Jung M."/>
            <person name="Ginzburg D."/>
            <person name="Zhao K."/>
            <person name="Won S.Y."/>
            <person name="Oh T.-J."/>
            <person name="Yu Y."/>
            <person name="Kim N.-H."/>
            <person name="Lee O.R."/>
            <person name="Lee T.-H."/>
            <person name="Bashyal P."/>
            <person name="Kim T.-S."/>
            <person name="Lee W.-H."/>
            <person name="Kawkins C."/>
            <person name="Kim C.-K."/>
            <person name="Kim J.S."/>
            <person name="Ahn B.O."/>
            <person name="Rhee S.Y."/>
            <person name="Sohng J.K."/>
        </authorList>
    </citation>
    <scope>NUCLEOTIDE SEQUENCE</scope>
    <source>
        <tissue evidence="3">Leaf</tissue>
    </source>
</reference>
<feature type="compositionally biased region" description="Basic and acidic residues" evidence="2">
    <location>
        <begin position="223"/>
        <end position="233"/>
    </location>
</feature>
<dbReference type="EMBL" id="JAAIUW010000012">
    <property type="protein sequence ID" value="KAF7805893.1"/>
    <property type="molecule type" value="Genomic_DNA"/>
</dbReference>
<comment type="caution">
    <text evidence="3">The sequence shown here is derived from an EMBL/GenBank/DDBJ whole genome shotgun (WGS) entry which is preliminary data.</text>
</comment>
<dbReference type="GO" id="GO:0051225">
    <property type="term" value="P:spindle assembly"/>
    <property type="evidence" value="ECO:0007669"/>
    <property type="project" value="TreeGrafter"/>
</dbReference>
<dbReference type="AlphaFoldDB" id="A0A834W1R0"/>
<evidence type="ECO:0000256" key="2">
    <source>
        <dbReference type="SAM" id="MobiDB-lite"/>
    </source>
</evidence>
<dbReference type="InterPro" id="IPR007573">
    <property type="entry name" value="QWRF"/>
</dbReference>
<feature type="compositionally biased region" description="Polar residues" evidence="2">
    <location>
        <begin position="78"/>
        <end position="88"/>
    </location>
</feature>
<dbReference type="Proteomes" id="UP000634136">
    <property type="component" value="Unassembled WGS sequence"/>
</dbReference>
<gene>
    <name evidence="3" type="ORF">G2W53_038054</name>
</gene>
<feature type="region of interest" description="Disordered" evidence="2">
    <location>
        <begin position="1"/>
        <end position="88"/>
    </location>
</feature>
<feature type="compositionally biased region" description="Basic residues" evidence="2">
    <location>
        <begin position="248"/>
        <end position="257"/>
    </location>
</feature>
<evidence type="ECO:0000313" key="4">
    <source>
        <dbReference type="Proteomes" id="UP000634136"/>
    </source>
</evidence>
<feature type="region of interest" description="Disordered" evidence="2">
    <location>
        <begin position="299"/>
        <end position="320"/>
    </location>
</feature>
<name>A0A834W1R0_9FABA</name>
<feature type="compositionally biased region" description="Low complexity" evidence="2">
    <location>
        <begin position="29"/>
        <end position="43"/>
    </location>
</feature>
<proteinExistence type="inferred from homology"/>
<dbReference type="PANTHER" id="PTHR31807:SF31">
    <property type="entry name" value="QWRF MOTIF PROTEIN (DUF566)-RELATED"/>
    <property type="match status" value="1"/>
</dbReference>
<dbReference type="OrthoDB" id="774923at2759"/>
<comment type="similarity">
    <text evidence="1">Belongs to the QWRF family.</text>
</comment>
<evidence type="ECO:0000256" key="1">
    <source>
        <dbReference type="ARBA" id="ARBA00010016"/>
    </source>
</evidence>
<evidence type="ECO:0000313" key="3">
    <source>
        <dbReference type="EMBL" id="KAF7805893.1"/>
    </source>
</evidence>
<dbReference type="Pfam" id="PF04484">
    <property type="entry name" value="QWRF"/>
    <property type="match status" value="1"/>
</dbReference>
<accession>A0A834W1R0</accession>
<dbReference type="PANTHER" id="PTHR31807">
    <property type="entry name" value="AUGMIN FAMILY MEMBER"/>
    <property type="match status" value="1"/>
</dbReference>
<feature type="region of interest" description="Disordered" evidence="2">
    <location>
        <begin position="203"/>
        <end position="272"/>
    </location>
</feature>
<dbReference type="GO" id="GO:0005880">
    <property type="term" value="C:nuclear microtubule"/>
    <property type="evidence" value="ECO:0007669"/>
    <property type="project" value="TreeGrafter"/>
</dbReference>